<evidence type="ECO:0000256" key="3">
    <source>
        <dbReference type="PROSITE-ProRule" id="PRU00339"/>
    </source>
</evidence>
<evidence type="ECO:0000313" key="5">
    <source>
        <dbReference type="EMBL" id="OGM01531.1"/>
    </source>
</evidence>
<accession>A0A1F7WFD2</accession>
<dbReference type="InterPro" id="IPR051012">
    <property type="entry name" value="CellSynth/LPSAsmb/PSIAsmb"/>
</dbReference>
<dbReference type="AlphaFoldDB" id="A0A1F7WFD2"/>
<keyword evidence="1" id="KW-0677">Repeat</keyword>
<evidence type="ECO:0000256" key="2">
    <source>
        <dbReference type="ARBA" id="ARBA00022803"/>
    </source>
</evidence>
<dbReference type="Gene3D" id="1.25.40.10">
    <property type="entry name" value="Tetratricopeptide repeat domain"/>
    <property type="match status" value="3"/>
</dbReference>
<dbReference type="Pfam" id="PF13432">
    <property type="entry name" value="TPR_16"/>
    <property type="match status" value="1"/>
</dbReference>
<dbReference type="InterPro" id="IPR011990">
    <property type="entry name" value="TPR-like_helical_dom_sf"/>
</dbReference>
<dbReference type="SMART" id="SM00028">
    <property type="entry name" value="TPR"/>
    <property type="match status" value="7"/>
</dbReference>
<dbReference type="STRING" id="1817813.A2008_00205"/>
<keyword evidence="2 3" id="KW-0802">TPR repeat</keyword>
<dbReference type="SUPFAM" id="SSF48452">
    <property type="entry name" value="TPR-like"/>
    <property type="match status" value="3"/>
</dbReference>
<dbReference type="EMBL" id="MGFH01000234">
    <property type="protein sequence ID" value="OGM01531.1"/>
    <property type="molecule type" value="Genomic_DNA"/>
</dbReference>
<sequence length="567" mass="63167">MIPDRPFSKKKAIAPALITLFIAAACLCAFEPFWRLDNAAGFAAKKKTKRSAGKAASNHLAGAEVIADDVFIYKKGLSFYENSEYARAFEYFKYIKEKRPSSLYYDMAVYLCGEANVKMGKPDESIEYYLYLLEKCPSSSLCADAVHTVAGIYKKKGMSGEAIKYYKKLLGSYPDSFWAEEARAFLKYNTAGAGESAPAYSSRKIEEDAVELSPGAKKAASPSAVAGPEEIIDFGRLGIDSYISGRREYEPVDYGGEDLKLYRDGLKFHEIKNYGKARWCYQKLIIKYKNSAWYPNAFYMLAGCYLSENDVKAAIRFDSAALIYAKDPVLINEIKSVLADLLFGDAQYLLALRYYESLAKTESSQERLMQLFFMIGECHTKNGDHERAAKAYARVALSGTEPPENSAGPVSASGAAAPEKPSVRYSKTATPQMKTDITEGVREFEAKNYLKSISFFERLLVENPDEAICYWYMALCFNQIEKPERASGSLQKYISLISSDKSGGNAGALKQAYTTLAYIYLKQGRYEQARAQYLKIIGLDSSSAAAASAREAMKRIEVIKKRSESEN</sequence>
<comment type="caution">
    <text evidence="5">The sequence shown here is derived from an EMBL/GenBank/DDBJ whole genome shotgun (WGS) entry which is preliminary data.</text>
</comment>
<feature type="compositionally biased region" description="Low complexity" evidence="4">
    <location>
        <begin position="406"/>
        <end position="418"/>
    </location>
</feature>
<feature type="region of interest" description="Disordered" evidence="4">
    <location>
        <begin position="400"/>
        <end position="429"/>
    </location>
</feature>
<evidence type="ECO:0008006" key="7">
    <source>
        <dbReference type="Google" id="ProtNLM"/>
    </source>
</evidence>
<proteinExistence type="predicted"/>
<feature type="repeat" description="TPR" evidence="3">
    <location>
        <begin position="510"/>
        <end position="543"/>
    </location>
</feature>
<dbReference type="PANTHER" id="PTHR45586">
    <property type="entry name" value="TPR REPEAT-CONTAINING PROTEIN PA4667"/>
    <property type="match status" value="1"/>
</dbReference>
<reference evidence="5 6" key="1">
    <citation type="journal article" date="2016" name="Nat. Commun.">
        <title>Thousands of microbial genomes shed light on interconnected biogeochemical processes in an aquifer system.</title>
        <authorList>
            <person name="Anantharaman K."/>
            <person name="Brown C.T."/>
            <person name="Hug L.A."/>
            <person name="Sharon I."/>
            <person name="Castelle C.J."/>
            <person name="Probst A.J."/>
            <person name="Thomas B.C."/>
            <person name="Singh A."/>
            <person name="Wilkins M.J."/>
            <person name="Karaoz U."/>
            <person name="Brodie E.L."/>
            <person name="Williams K.H."/>
            <person name="Hubbard S.S."/>
            <person name="Banfield J.F."/>
        </authorList>
    </citation>
    <scope>NUCLEOTIDE SEQUENCE [LARGE SCALE GENOMIC DNA]</scope>
</reference>
<dbReference type="PROSITE" id="PS50005">
    <property type="entry name" value="TPR"/>
    <property type="match status" value="1"/>
</dbReference>
<dbReference type="Proteomes" id="UP000178735">
    <property type="component" value="Unassembled WGS sequence"/>
</dbReference>
<dbReference type="PROSITE" id="PS51257">
    <property type="entry name" value="PROKAR_LIPOPROTEIN"/>
    <property type="match status" value="1"/>
</dbReference>
<name>A0A1F7WFD2_9BACT</name>
<evidence type="ECO:0000256" key="4">
    <source>
        <dbReference type="SAM" id="MobiDB-lite"/>
    </source>
</evidence>
<protein>
    <recommendedName>
        <fullName evidence="7">Outer membrane lipoprotein BamD-like domain-containing protein</fullName>
    </recommendedName>
</protein>
<gene>
    <name evidence="5" type="ORF">A2008_00205</name>
</gene>
<dbReference type="PANTHER" id="PTHR45586:SF1">
    <property type="entry name" value="LIPOPOLYSACCHARIDE ASSEMBLY PROTEIN B"/>
    <property type="match status" value="1"/>
</dbReference>
<evidence type="ECO:0000256" key="1">
    <source>
        <dbReference type="ARBA" id="ARBA00022737"/>
    </source>
</evidence>
<dbReference type="Pfam" id="PF13181">
    <property type="entry name" value="TPR_8"/>
    <property type="match status" value="2"/>
</dbReference>
<evidence type="ECO:0000313" key="6">
    <source>
        <dbReference type="Proteomes" id="UP000178735"/>
    </source>
</evidence>
<dbReference type="InterPro" id="IPR019734">
    <property type="entry name" value="TPR_rpt"/>
</dbReference>
<organism evidence="5 6">
    <name type="scientific">Candidatus Wallbacteria bacterium GWC2_49_35</name>
    <dbReference type="NCBI Taxonomy" id="1817813"/>
    <lineage>
        <taxon>Bacteria</taxon>
        <taxon>Candidatus Walliibacteriota</taxon>
    </lineage>
</organism>